<evidence type="ECO:0000256" key="2">
    <source>
        <dbReference type="ARBA" id="ARBA00013750"/>
    </source>
</evidence>
<evidence type="ECO:0000256" key="1">
    <source>
        <dbReference type="ARBA" id="ARBA00005607"/>
    </source>
</evidence>
<dbReference type="EMBL" id="CAJHNH020002336">
    <property type="protein sequence ID" value="CAG5126361.1"/>
    <property type="molecule type" value="Genomic_DNA"/>
</dbReference>
<dbReference type="InterPro" id="IPR039742">
    <property type="entry name" value="Shq1"/>
</dbReference>
<sequence length="524" mass="59688">MLTPRFSLSQDADFVYIHITAPYIKVSESECYIQDDEFYFYSQPYYLRLHLPGQIVENELSTSKYDVDTGQLTVRVAKETKGETFEGLDMLTKLLTPKAHACRNREIEVLGNSDEQPCDSKSKIVEAHGEVSDDEEAADDDDEFDWFLEQKINESPCHVLTKGPRYGFAHRKSNVLQDLITGLPELLDLKDPDHVPSNERRALRELQENEQFNCEHYLADLFDDEAIRGLVLPDYPELTGTAGEETVFNEAEKEKLRQLPRREYIISDSELKTTYLGLVDLVFAYAYNFRFTQGEGNVESDWTICKLSSTLSWLDSFDNIQDVVVSCARRSLCFPLYRSWDLFTRVLNDVKTIFMMGRSQVLKCLLGIHTILKESETRYPLNDLYIIDYCVWLQSADSKRIASLGKALEEVKLLKADLGLRLEEMEADARKLTDECQVNTSCHSSEGKQGDIERLAEALSDIVNIKDSVVDSDDDECDSSDEDSESDEESTDSDETDDETGSDDCKTCDDSHCKEEGKVKQVSV</sequence>
<protein>
    <recommendedName>
        <fullName evidence="2">Protein SHQ1 homolog</fullName>
    </recommendedName>
</protein>
<dbReference type="GO" id="GO:0051082">
    <property type="term" value="F:unfolded protein binding"/>
    <property type="evidence" value="ECO:0007669"/>
    <property type="project" value="TreeGrafter"/>
</dbReference>
<dbReference type="PROSITE" id="PS51203">
    <property type="entry name" value="CS"/>
    <property type="match status" value="1"/>
</dbReference>
<evidence type="ECO:0000256" key="3">
    <source>
        <dbReference type="SAM" id="Coils"/>
    </source>
</evidence>
<keyword evidence="7" id="KW-1185">Reference proteome</keyword>
<dbReference type="PANTHER" id="PTHR12967">
    <property type="entry name" value="PROTEIN SHQ1 HOMOLOG"/>
    <property type="match status" value="1"/>
</dbReference>
<feature type="coiled-coil region" evidence="3">
    <location>
        <begin position="408"/>
        <end position="435"/>
    </location>
</feature>
<dbReference type="Pfam" id="PF21413">
    <property type="entry name" value="SHQ1-like_CS"/>
    <property type="match status" value="1"/>
</dbReference>
<dbReference type="OrthoDB" id="73639at2759"/>
<dbReference type="SUPFAM" id="SSF49764">
    <property type="entry name" value="HSP20-like chaperones"/>
    <property type="match status" value="1"/>
</dbReference>
<evidence type="ECO:0000256" key="4">
    <source>
        <dbReference type="SAM" id="MobiDB-lite"/>
    </source>
</evidence>
<keyword evidence="3" id="KW-0175">Coiled coil</keyword>
<evidence type="ECO:0000313" key="7">
    <source>
        <dbReference type="Proteomes" id="UP000678393"/>
    </source>
</evidence>
<evidence type="ECO:0000259" key="5">
    <source>
        <dbReference type="PROSITE" id="PS51203"/>
    </source>
</evidence>
<organism evidence="6 7">
    <name type="scientific">Candidula unifasciata</name>
    <dbReference type="NCBI Taxonomy" id="100452"/>
    <lineage>
        <taxon>Eukaryota</taxon>
        <taxon>Metazoa</taxon>
        <taxon>Spiralia</taxon>
        <taxon>Lophotrochozoa</taxon>
        <taxon>Mollusca</taxon>
        <taxon>Gastropoda</taxon>
        <taxon>Heterobranchia</taxon>
        <taxon>Euthyneura</taxon>
        <taxon>Panpulmonata</taxon>
        <taxon>Eupulmonata</taxon>
        <taxon>Stylommatophora</taxon>
        <taxon>Helicina</taxon>
        <taxon>Helicoidea</taxon>
        <taxon>Geomitridae</taxon>
        <taxon>Candidula</taxon>
    </lineage>
</organism>
<feature type="compositionally biased region" description="Acidic residues" evidence="4">
    <location>
        <begin position="470"/>
        <end position="502"/>
    </location>
</feature>
<dbReference type="CDD" id="cd06463">
    <property type="entry name" value="p23_like"/>
    <property type="match status" value="1"/>
</dbReference>
<dbReference type="GO" id="GO:0005737">
    <property type="term" value="C:cytoplasm"/>
    <property type="evidence" value="ECO:0007669"/>
    <property type="project" value="TreeGrafter"/>
</dbReference>
<accession>A0A8S3ZHE5</accession>
<dbReference type="GO" id="GO:0005654">
    <property type="term" value="C:nucleoplasm"/>
    <property type="evidence" value="ECO:0007669"/>
    <property type="project" value="TreeGrafter"/>
</dbReference>
<feature type="domain" description="CS" evidence="5">
    <location>
        <begin position="1"/>
        <end position="89"/>
    </location>
</feature>
<dbReference type="Pfam" id="PF04925">
    <property type="entry name" value="SHQ1"/>
    <property type="match status" value="1"/>
</dbReference>
<gene>
    <name evidence="6" type="ORF">CUNI_LOCUS11919</name>
</gene>
<dbReference type="PANTHER" id="PTHR12967:SF0">
    <property type="entry name" value="PROTEIN SHQ1 HOMOLOG"/>
    <property type="match status" value="1"/>
</dbReference>
<comment type="similarity">
    <text evidence="1">Belongs to the SHQ1 family.</text>
</comment>
<proteinExistence type="inferred from homology"/>
<dbReference type="GO" id="GO:0000493">
    <property type="term" value="P:box H/ACA snoRNP assembly"/>
    <property type="evidence" value="ECO:0007669"/>
    <property type="project" value="InterPro"/>
</dbReference>
<dbReference type="InterPro" id="IPR007052">
    <property type="entry name" value="CS_dom"/>
</dbReference>
<dbReference type="InterPro" id="IPR007009">
    <property type="entry name" value="Shq1_C"/>
</dbReference>
<comment type="caution">
    <text evidence="6">The sequence shown here is derived from an EMBL/GenBank/DDBJ whole genome shotgun (WGS) entry which is preliminary data.</text>
</comment>
<evidence type="ECO:0000313" key="6">
    <source>
        <dbReference type="EMBL" id="CAG5126361.1"/>
    </source>
</evidence>
<dbReference type="AlphaFoldDB" id="A0A8S3ZHE5"/>
<dbReference type="Gene3D" id="2.60.40.790">
    <property type="match status" value="1"/>
</dbReference>
<name>A0A8S3ZHE5_9EUPU</name>
<dbReference type="InterPro" id="IPR048696">
    <property type="entry name" value="SHQ1-like_CS"/>
</dbReference>
<dbReference type="Proteomes" id="UP000678393">
    <property type="component" value="Unassembled WGS sequence"/>
</dbReference>
<reference evidence="6" key="1">
    <citation type="submission" date="2021-04" db="EMBL/GenBank/DDBJ databases">
        <authorList>
            <consortium name="Molecular Ecology Group"/>
        </authorList>
    </citation>
    <scope>NUCLEOTIDE SEQUENCE</scope>
</reference>
<dbReference type="InterPro" id="IPR008978">
    <property type="entry name" value="HSP20-like_chaperone"/>
</dbReference>
<feature type="region of interest" description="Disordered" evidence="4">
    <location>
        <begin position="470"/>
        <end position="511"/>
    </location>
</feature>